<dbReference type="AlphaFoldDB" id="A0A183A0M2"/>
<dbReference type="EMBL" id="UZAN01001737">
    <property type="protein sequence ID" value="VDP23520.1"/>
    <property type="molecule type" value="Genomic_DNA"/>
</dbReference>
<evidence type="ECO:0000313" key="3">
    <source>
        <dbReference type="Proteomes" id="UP000272942"/>
    </source>
</evidence>
<protein>
    <submittedName>
        <fullName evidence="4">PDZ domain-containing protein</fullName>
    </submittedName>
</protein>
<evidence type="ECO:0000313" key="4">
    <source>
        <dbReference type="WBParaSite" id="ECPE_0000050701-mRNA-1"/>
    </source>
</evidence>
<dbReference type="OrthoDB" id="78824at2759"/>
<reference evidence="4" key="1">
    <citation type="submission" date="2016-06" db="UniProtKB">
        <authorList>
            <consortium name="WormBaseParasite"/>
        </authorList>
    </citation>
    <scope>IDENTIFICATION</scope>
</reference>
<keyword evidence="3" id="KW-1185">Reference proteome</keyword>
<dbReference type="SUPFAM" id="SSF50156">
    <property type="entry name" value="PDZ domain-like"/>
    <property type="match status" value="1"/>
</dbReference>
<organism evidence="4">
    <name type="scientific">Echinostoma caproni</name>
    <dbReference type="NCBI Taxonomy" id="27848"/>
    <lineage>
        <taxon>Eukaryota</taxon>
        <taxon>Metazoa</taxon>
        <taxon>Spiralia</taxon>
        <taxon>Lophotrochozoa</taxon>
        <taxon>Platyhelminthes</taxon>
        <taxon>Trematoda</taxon>
        <taxon>Digenea</taxon>
        <taxon>Plagiorchiida</taxon>
        <taxon>Echinostomata</taxon>
        <taxon>Echinostomatoidea</taxon>
        <taxon>Echinostomatidae</taxon>
        <taxon>Echinostoma</taxon>
    </lineage>
</organism>
<dbReference type="Gene3D" id="2.30.42.10">
    <property type="match status" value="1"/>
</dbReference>
<sequence length="237" mass="26689">MVIVDNNLHFNLRFVWLNIRALIGKLGGSLHGIGISVPQKLTSAIHEPTVIQPEWEYLEVVLKRETNSPGGFGFSIAGGVDAPISDMDSGIYVTRINANGVADLDGRLRCVMRIVSELGCCCCKNVWAVMKYNMKYNMTIRKEFYGDVKRSLSPSRPIKGLPYNTQWGKSRGGGGVRTHPRDDHLVTLPTDHHSYCTRLSKFLSDMCDTQGMRNPSSYNYHFFYDPVNEFLFSTIKC</sequence>
<dbReference type="Pfam" id="PF00595">
    <property type="entry name" value="PDZ"/>
    <property type="match status" value="1"/>
</dbReference>
<proteinExistence type="predicted"/>
<reference evidence="2 3" key="2">
    <citation type="submission" date="2018-11" db="EMBL/GenBank/DDBJ databases">
        <authorList>
            <consortium name="Pathogen Informatics"/>
        </authorList>
    </citation>
    <scope>NUCLEOTIDE SEQUENCE [LARGE SCALE GENOMIC DNA]</scope>
    <source>
        <strain evidence="2 3">Egypt</strain>
    </source>
</reference>
<dbReference type="PROSITE" id="PS50106">
    <property type="entry name" value="PDZ"/>
    <property type="match status" value="1"/>
</dbReference>
<gene>
    <name evidence="2" type="ORF">ECPE_LOCUS507</name>
</gene>
<dbReference type="InterPro" id="IPR001478">
    <property type="entry name" value="PDZ"/>
</dbReference>
<feature type="domain" description="PDZ" evidence="1">
    <location>
        <begin position="59"/>
        <end position="109"/>
    </location>
</feature>
<dbReference type="WBParaSite" id="ECPE_0000050701-mRNA-1">
    <property type="protein sequence ID" value="ECPE_0000050701-mRNA-1"/>
    <property type="gene ID" value="ECPE_0000050701"/>
</dbReference>
<accession>A0A183A0M2</accession>
<evidence type="ECO:0000259" key="1">
    <source>
        <dbReference type="PROSITE" id="PS50106"/>
    </source>
</evidence>
<dbReference type="Proteomes" id="UP000272942">
    <property type="component" value="Unassembled WGS sequence"/>
</dbReference>
<evidence type="ECO:0000313" key="2">
    <source>
        <dbReference type="EMBL" id="VDP23520.1"/>
    </source>
</evidence>
<name>A0A183A0M2_9TREM</name>
<dbReference type="InterPro" id="IPR036034">
    <property type="entry name" value="PDZ_sf"/>
</dbReference>